<evidence type="ECO:0000313" key="2">
    <source>
        <dbReference type="EMBL" id="TNY32963.1"/>
    </source>
</evidence>
<feature type="signal peptide" evidence="1">
    <location>
        <begin position="1"/>
        <end position="26"/>
    </location>
</feature>
<feature type="chain" id="PRO_5023009228" description="TIGR03016 family PEP-CTERM system-associated outer membrane protein" evidence="1">
    <location>
        <begin position="27"/>
        <end position="677"/>
    </location>
</feature>
<reference evidence="2 3" key="1">
    <citation type="submission" date="2019-06" db="EMBL/GenBank/DDBJ databases">
        <title>Genome of new Rhodobacteraceae sp. SM1903.</title>
        <authorList>
            <person name="Ren X."/>
        </authorList>
    </citation>
    <scope>NUCLEOTIDE SEQUENCE [LARGE SCALE GENOMIC DNA]</scope>
    <source>
        <strain evidence="2 3">SM1903</strain>
    </source>
</reference>
<accession>A0A5C5GE32</accession>
<keyword evidence="1" id="KW-0732">Signal</keyword>
<name>A0A5C5GE32_9RHOB</name>
<evidence type="ECO:0008006" key="4">
    <source>
        <dbReference type="Google" id="ProtNLM"/>
    </source>
</evidence>
<keyword evidence="3" id="KW-1185">Reference proteome</keyword>
<protein>
    <recommendedName>
        <fullName evidence="4">TIGR03016 family PEP-CTERM system-associated outer membrane protein</fullName>
    </recommendedName>
</protein>
<dbReference type="Proteomes" id="UP000314011">
    <property type="component" value="Unassembled WGS sequence"/>
</dbReference>
<comment type="caution">
    <text evidence="2">The sequence shown here is derived from an EMBL/GenBank/DDBJ whole genome shotgun (WGS) entry which is preliminary data.</text>
</comment>
<evidence type="ECO:0000313" key="3">
    <source>
        <dbReference type="Proteomes" id="UP000314011"/>
    </source>
</evidence>
<gene>
    <name evidence="2" type="ORF">FHY64_06720</name>
</gene>
<sequence length="677" mass="73770">MKILVSGPIVAVSCTVTLLTALPAAAQTQDTQAAPEPPAVAPLTTSFVLNGTPLNFGTDYVADYGASFGDSRNAVPLMSLTVTLEDSLEESISGGLFRRHQTGRYLMLRTVPEERRITTVLDEEIDLTGTTTRLTLTGRCFLPGSDPDAYCSYTPGLSSSQVDIDPDTLLPRNFNADSDFGTEIDRATHEALKADGFQRGAPGSDEVVGLSIELPNSGFVYSTARADRNGIERTEDVDSWPMLSFAEIDQNLYSNSTSAALDRTIRGAVLLPADDWDSTAVLMQTLAWMLPGYDAELAPDQADPRLNISNNLFYAANNIRLPENGYTVFHTATAWGDHALTPPTRASETPVAWGQGVWVGYSPVTKISRTSRSRIVTTSDPVVEQQSFRQAGVTYDVDQDIAGTISILDIATQELAQFDITNIQDIFVQSGSIVTSQEAIRRITTLEEYDYSYVPHLSFSGNRTDGTSVLRYYTGVLVGDSPNAYVGGDYTLNTESGLQASLGATFYSEPTYDHYSYVNAALSKRYDLQRGQLSLGIAGSAELERPELDGTVDPAVEGDNIVDLTSVYTEGAGTYSLRQRFANVGNDEDERTESTTLGYAFRVNPNLSVNYEVTPWSTEDSYFSSRAGLDYRFAEMSGQPVLSVQYARIDYDYGTDNVGGDLTDTEETLFATLKLTF</sequence>
<proteinExistence type="predicted"/>
<evidence type="ECO:0000256" key="1">
    <source>
        <dbReference type="SAM" id="SignalP"/>
    </source>
</evidence>
<dbReference type="OrthoDB" id="436996at2"/>
<organism evidence="2 3">
    <name type="scientific">Pelagovum pacificum</name>
    <dbReference type="NCBI Taxonomy" id="2588711"/>
    <lineage>
        <taxon>Bacteria</taxon>
        <taxon>Pseudomonadati</taxon>
        <taxon>Pseudomonadota</taxon>
        <taxon>Alphaproteobacteria</taxon>
        <taxon>Rhodobacterales</taxon>
        <taxon>Paracoccaceae</taxon>
        <taxon>Pelagovum</taxon>
    </lineage>
</organism>
<dbReference type="AlphaFoldDB" id="A0A5C5GE32"/>
<dbReference type="EMBL" id="VFFF01000001">
    <property type="protein sequence ID" value="TNY32963.1"/>
    <property type="molecule type" value="Genomic_DNA"/>
</dbReference>
<dbReference type="RefSeq" id="WP_140193648.1">
    <property type="nucleotide sequence ID" value="NZ_CP065915.1"/>
</dbReference>